<protein>
    <submittedName>
        <fullName evidence="1">Uncharacterized protein</fullName>
    </submittedName>
</protein>
<keyword evidence="3" id="KW-1185">Reference proteome</keyword>
<dbReference type="Proteomes" id="UP000235388">
    <property type="component" value="Unassembled WGS sequence"/>
</dbReference>
<comment type="caution">
    <text evidence="1">The sequence shown here is derived from an EMBL/GenBank/DDBJ whole genome shotgun (WGS) entry which is preliminary data.</text>
</comment>
<reference evidence="1 3" key="1">
    <citation type="submission" date="2017-11" db="EMBL/GenBank/DDBJ databases">
        <title>De novo assembly and phasing of dikaryotic genomes from two isolates of Puccinia coronata f. sp. avenae, the causal agent of oat crown rust.</title>
        <authorList>
            <person name="Miller M.E."/>
            <person name="Zhang Y."/>
            <person name="Omidvar V."/>
            <person name="Sperschneider J."/>
            <person name="Schwessinger B."/>
            <person name="Raley C."/>
            <person name="Palmer J.M."/>
            <person name="Garnica D."/>
            <person name="Upadhyaya N."/>
            <person name="Rathjen J."/>
            <person name="Taylor J.M."/>
            <person name="Park R.F."/>
            <person name="Dodds P.N."/>
            <person name="Hirsch C.D."/>
            <person name="Kianian S.F."/>
            <person name="Figueroa M."/>
        </authorList>
    </citation>
    <scope>NUCLEOTIDE SEQUENCE [LARGE SCALE GENOMIC DNA]</scope>
    <source>
        <strain evidence="1">12NC29</strain>
    </source>
</reference>
<proteinExistence type="predicted"/>
<gene>
    <name evidence="2" type="ORF">PCANC_00102</name>
    <name evidence="1" type="ORF">PCANC_25997</name>
</gene>
<organism evidence="1 3">
    <name type="scientific">Puccinia coronata f. sp. avenae</name>
    <dbReference type="NCBI Taxonomy" id="200324"/>
    <lineage>
        <taxon>Eukaryota</taxon>
        <taxon>Fungi</taxon>
        <taxon>Dikarya</taxon>
        <taxon>Basidiomycota</taxon>
        <taxon>Pucciniomycotina</taxon>
        <taxon>Pucciniomycetes</taxon>
        <taxon>Pucciniales</taxon>
        <taxon>Pucciniaceae</taxon>
        <taxon>Puccinia</taxon>
    </lineage>
</organism>
<evidence type="ECO:0000313" key="1">
    <source>
        <dbReference type="EMBL" id="PLW09081.1"/>
    </source>
</evidence>
<name>A0A2N5S765_9BASI</name>
<dbReference type="EMBL" id="PGCJ01000002">
    <property type="protein sequence ID" value="PLW58583.1"/>
    <property type="molecule type" value="Genomic_DNA"/>
</dbReference>
<evidence type="ECO:0000313" key="2">
    <source>
        <dbReference type="EMBL" id="PLW58583.1"/>
    </source>
</evidence>
<dbReference type="EMBL" id="PGCJ01001124">
    <property type="protein sequence ID" value="PLW09081.1"/>
    <property type="molecule type" value="Genomic_DNA"/>
</dbReference>
<accession>A0A2N5S765</accession>
<dbReference type="AlphaFoldDB" id="A0A2N5S765"/>
<evidence type="ECO:0000313" key="3">
    <source>
        <dbReference type="Proteomes" id="UP000235388"/>
    </source>
</evidence>
<sequence>MCGRVPLFATLCHSLPGKTPTIRASPTECSQRISVDQSQHQASLNSQHQRVNTSHWTTVTERLHPGFW</sequence>